<dbReference type="Pfam" id="PF13181">
    <property type="entry name" value="TPR_8"/>
    <property type="match status" value="1"/>
</dbReference>
<evidence type="ECO:0000256" key="3">
    <source>
        <dbReference type="SAM" id="SignalP"/>
    </source>
</evidence>
<dbReference type="EMBL" id="JACBFH010000001">
    <property type="protein sequence ID" value="NYY89417.1"/>
    <property type="molecule type" value="Genomic_DNA"/>
</dbReference>
<dbReference type="Gene3D" id="1.25.40.10">
    <property type="entry name" value="Tetratricopeptide repeat domain"/>
    <property type="match status" value="1"/>
</dbReference>
<dbReference type="AlphaFoldDB" id="A0A7Z0TPJ7"/>
<reference evidence="5 6" key="3">
    <citation type="journal article" date="2022" name="Int. J. Syst. Evol. Microbiol.">
        <title>Strains of Bradyrhizobium barranii sp. nov. associated with legumes native to Canada are symbionts of soybeans and belong to different subspecies (subsp. barranii subsp. nov. and subsp. apii subsp. nov.) and symbiovars (sv. glycinearum and sv. septentrionale).</title>
        <authorList>
            <person name="Bromfield E.S.P."/>
            <person name="Cloutier S."/>
            <person name="Wasai-Hara S."/>
            <person name="Minamisawa K."/>
        </authorList>
    </citation>
    <scope>NUCLEOTIDE SEQUENCE [LARGE SCALE GENOMIC DNA]</scope>
    <source>
        <strain evidence="5 6">323S2</strain>
    </source>
</reference>
<feature type="chain" id="PRO_5031031400" evidence="3">
    <location>
        <begin position="26"/>
        <end position="206"/>
    </location>
</feature>
<evidence type="ECO:0000313" key="6">
    <source>
        <dbReference type="Proteomes" id="UP000564836"/>
    </source>
</evidence>
<dbReference type="InterPro" id="IPR011990">
    <property type="entry name" value="TPR-like_helical_dom_sf"/>
</dbReference>
<protein>
    <submittedName>
        <fullName evidence="4">Tetratricopeptide repeat protein</fullName>
    </submittedName>
</protein>
<sequence length="206" mass="22371">MITAMIRLVTLGTFAAVLLSSPAFAAGGGGGGGGGGGISSTDPYAGAYADQRLQPQPVYPKRWGTKATHKGRKPNNQSSIGDPAFAAGYRVAYDTIYERNDYATAIAELKSLGHDDHPNVANLIGYSYRKLGDYEQSQVWYERALKADPNHVLTWQYYGLWQLERGNREQALYHLSRIAAICGTDCEEYRSLAAALDKPTGTALAY</sequence>
<feature type="repeat" description="TPR" evidence="1">
    <location>
        <begin position="118"/>
        <end position="151"/>
    </location>
</feature>
<dbReference type="InterPro" id="IPR019734">
    <property type="entry name" value="TPR_rpt"/>
</dbReference>
<dbReference type="EMBL" id="CP088280">
    <property type="protein sequence ID" value="UGX94505.1"/>
    <property type="molecule type" value="Genomic_DNA"/>
</dbReference>
<accession>A0A7Z0TPJ7</accession>
<reference evidence="4" key="2">
    <citation type="submission" date="2020-06" db="EMBL/GenBank/DDBJ databases">
        <title>Whole Genome Sequence of Bradyrhizobium sp. Strain 323S2.</title>
        <authorList>
            <person name="Bromfield E.S.P."/>
        </authorList>
    </citation>
    <scope>NUCLEOTIDE SEQUENCE [LARGE SCALE GENOMIC DNA]</scope>
    <source>
        <strain evidence="4">323S2</strain>
    </source>
</reference>
<gene>
    <name evidence="5" type="ORF">G6321_00004580</name>
    <name evidence="4" type="ORF">G6321_13570</name>
</gene>
<dbReference type="RefSeq" id="WP_166345570.1">
    <property type="nucleotide sequence ID" value="NZ_CP088280.1"/>
</dbReference>
<feature type="region of interest" description="Disordered" evidence="2">
    <location>
        <begin position="59"/>
        <end position="81"/>
    </location>
</feature>
<proteinExistence type="predicted"/>
<feature type="signal peptide" evidence="3">
    <location>
        <begin position="1"/>
        <end position="25"/>
    </location>
</feature>
<feature type="compositionally biased region" description="Basic residues" evidence="2">
    <location>
        <begin position="63"/>
        <end position="73"/>
    </location>
</feature>
<evidence type="ECO:0000313" key="5">
    <source>
        <dbReference type="EMBL" id="UGX94505.1"/>
    </source>
</evidence>
<dbReference type="SMART" id="SM00028">
    <property type="entry name" value="TPR"/>
    <property type="match status" value="1"/>
</dbReference>
<dbReference type="Proteomes" id="UP000564836">
    <property type="component" value="Chromosome"/>
</dbReference>
<evidence type="ECO:0000256" key="2">
    <source>
        <dbReference type="SAM" id="MobiDB-lite"/>
    </source>
</evidence>
<reference evidence="5 6" key="1">
    <citation type="journal article" date="2017" name="Syst. Appl. Microbiol.">
        <title>Soybeans inoculated with root zone soils of Canadian native legumes harbour diverse and novel Bradyrhizobium spp. that possess agricultural potential.</title>
        <authorList>
            <person name="Bromfield E.S.P."/>
            <person name="Cloutier S."/>
            <person name="Tambong J.T."/>
            <person name="Tran Thi T.V."/>
        </authorList>
    </citation>
    <scope>NUCLEOTIDE SEQUENCE [LARGE SCALE GENOMIC DNA]</scope>
    <source>
        <strain evidence="5 6">323S2</strain>
    </source>
</reference>
<evidence type="ECO:0000313" key="4">
    <source>
        <dbReference type="EMBL" id="NYY89417.1"/>
    </source>
</evidence>
<name>A0A7Z0TPJ7_9BRAD</name>
<dbReference type="SUPFAM" id="SSF48452">
    <property type="entry name" value="TPR-like"/>
    <property type="match status" value="1"/>
</dbReference>
<evidence type="ECO:0000256" key="1">
    <source>
        <dbReference type="PROSITE-ProRule" id="PRU00339"/>
    </source>
</evidence>
<keyword evidence="1" id="KW-0802">TPR repeat</keyword>
<organism evidence="4">
    <name type="scientific">Bradyrhizobium barranii subsp. barranii</name>
    <dbReference type="NCBI Taxonomy" id="2823807"/>
    <lineage>
        <taxon>Bacteria</taxon>
        <taxon>Pseudomonadati</taxon>
        <taxon>Pseudomonadota</taxon>
        <taxon>Alphaproteobacteria</taxon>
        <taxon>Hyphomicrobiales</taxon>
        <taxon>Nitrobacteraceae</taxon>
        <taxon>Bradyrhizobium</taxon>
        <taxon>Bradyrhizobium barranii</taxon>
    </lineage>
</organism>
<dbReference type="PROSITE" id="PS50005">
    <property type="entry name" value="TPR"/>
    <property type="match status" value="1"/>
</dbReference>
<keyword evidence="3" id="KW-0732">Signal</keyword>